<feature type="non-terminal residue" evidence="2">
    <location>
        <position position="163"/>
    </location>
</feature>
<dbReference type="Proteomes" id="UP000318940">
    <property type="component" value="Unassembled WGS sequence"/>
</dbReference>
<evidence type="ECO:0000259" key="1">
    <source>
        <dbReference type="Pfam" id="PF01719"/>
    </source>
</evidence>
<dbReference type="EMBL" id="VMVH01000007">
    <property type="protein sequence ID" value="TVW29113.1"/>
    <property type="molecule type" value="Genomic_DNA"/>
</dbReference>
<feature type="domain" description="Plasmid replication protein origin binding" evidence="1">
    <location>
        <begin position="1"/>
        <end position="129"/>
    </location>
</feature>
<evidence type="ECO:0000313" key="3">
    <source>
        <dbReference type="Proteomes" id="UP000318940"/>
    </source>
</evidence>
<sequence length="163" mass="18762">MPKEKSRHFVFLLYPDTLPKNWEIELETLGTAIAVSPLHDKDKSKVDGQEYIKPHYHCIYIAKNPVTADSVRKKVQKVLGQQAIAKVQVCLNVKNAYLYLTHESKDAKAKNKHVYDKQEIKLLNNFDIDRYVSMDSAEKDDLLDLICEVIASYELANILELKD</sequence>
<dbReference type="GO" id="GO:0005727">
    <property type="term" value="C:extrachromosomal circular DNA"/>
    <property type="evidence" value="ECO:0007669"/>
    <property type="project" value="InterPro"/>
</dbReference>
<proteinExistence type="predicted"/>
<dbReference type="InterPro" id="IPR002631">
    <property type="entry name" value="Plasmid_rep_OBD"/>
</dbReference>
<organism evidence="2 3">
    <name type="scientific">Streptococcus pneumoniae</name>
    <dbReference type="NCBI Taxonomy" id="1313"/>
    <lineage>
        <taxon>Bacteria</taxon>
        <taxon>Bacillati</taxon>
        <taxon>Bacillota</taxon>
        <taxon>Bacilli</taxon>
        <taxon>Lactobacillales</taxon>
        <taxon>Streptococcaceae</taxon>
        <taxon>Streptococcus</taxon>
    </lineage>
</organism>
<accession>A0A8B5XR61</accession>
<protein>
    <submittedName>
        <fullName evidence="2">Replication protein RepB</fullName>
    </submittedName>
</protein>
<gene>
    <name evidence="2" type="ORF">AZK02_00535</name>
</gene>
<dbReference type="AlphaFoldDB" id="A0A8B5XR61"/>
<dbReference type="Gene3D" id="3.40.1310.30">
    <property type="match status" value="1"/>
</dbReference>
<dbReference type="Pfam" id="PF01719">
    <property type="entry name" value="Rep_OBD"/>
    <property type="match status" value="1"/>
</dbReference>
<dbReference type="GO" id="GO:0003916">
    <property type="term" value="F:DNA topoisomerase activity"/>
    <property type="evidence" value="ECO:0007669"/>
    <property type="project" value="InterPro"/>
</dbReference>
<evidence type="ECO:0000313" key="2">
    <source>
        <dbReference type="EMBL" id="TVW29113.1"/>
    </source>
</evidence>
<dbReference type="GO" id="GO:0003677">
    <property type="term" value="F:DNA binding"/>
    <property type="evidence" value="ECO:0007669"/>
    <property type="project" value="InterPro"/>
</dbReference>
<name>A0A8B5XR61_STREE</name>
<dbReference type="GO" id="GO:0006260">
    <property type="term" value="P:DNA replication"/>
    <property type="evidence" value="ECO:0007669"/>
    <property type="project" value="InterPro"/>
</dbReference>
<comment type="caution">
    <text evidence="2">The sequence shown here is derived from an EMBL/GenBank/DDBJ whole genome shotgun (WGS) entry which is preliminary data.</text>
</comment>
<reference evidence="2 3" key="1">
    <citation type="submission" date="2019-07" db="EMBL/GenBank/DDBJ databases">
        <authorList>
            <person name="Mohale T."/>
        </authorList>
    </citation>
    <scope>NUCLEOTIDE SEQUENCE [LARGE SCALE GENOMIC DNA]</scope>
    <source>
        <strain evidence="2 3">NTPn 189</strain>
    </source>
</reference>